<reference evidence="6 7" key="1">
    <citation type="submission" date="2012-12" db="EMBL/GenBank/DDBJ databases">
        <title>Whole genome shotgun sequence of Gordonia sihwensis NBRC 108236.</title>
        <authorList>
            <person name="Yoshida I."/>
            <person name="Hosoyama A."/>
            <person name="Tsuchikane K."/>
            <person name="Ando Y."/>
            <person name="Baba S."/>
            <person name="Ohji S."/>
            <person name="Hamada M."/>
            <person name="Tamura T."/>
            <person name="Yamazoe A."/>
            <person name="Yamazaki S."/>
            <person name="Fujita N."/>
        </authorList>
    </citation>
    <scope>NUCLEOTIDE SEQUENCE [LARGE SCALE GENOMIC DNA]</scope>
    <source>
        <strain evidence="6 7">NBRC 108236</strain>
    </source>
</reference>
<dbReference type="GO" id="GO:0005737">
    <property type="term" value="C:cytoplasm"/>
    <property type="evidence" value="ECO:0007669"/>
    <property type="project" value="TreeGrafter"/>
</dbReference>
<evidence type="ECO:0000256" key="1">
    <source>
        <dbReference type="ARBA" id="ARBA00006442"/>
    </source>
</evidence>
<dbReference type="PRINTS" id="PR00368">
    <property type="entry name" value="FADPNR"/>
</dbReference>
<comment type="caution">
    <text evidence="6">The sequence shown here is derived from an EMBL/GenBank/DDBJ whole genome shotgun (WGS) entry which is preliminary data.</text>
</comment>
<dbReference type="PANTHER" id="PTHR43735:SF3">
    <property type="entry name" value="FERROPTOSIS SUPPRESSOR PROTEIN 1"/>
    <property type="match status" value="1"/>
</dbReference>
<name>L7LPI3_9ACTN</name>
<dbReference type="eggNOG" id="COG1252">
    <property type="taxonomic scope" value="Bacteria"/>
</dbReference>
<keyword evidence="3" id="KW-0274">FAD</keyword>
<gene>
    <name evidence="6" type="ORF">GSI01S_45_00160</name>
</gene>
<dbReference type="Pfam" id="PF07992">
    <property type="entry name" value="Pyr_redox_2"/>
    <property type="match status" value="1"/>
</dbReference>
<evidence type="ECO:0000256" key="2">
    <source>
        <dbReference type="ARBA" id="ARBA00022630"/>
    </source>
</evidence>
<evidence type="ECO:0000313" key="6">
    <source>
        <dbReference type="EMBL" id="GAC62834.1"/>
    </source>
</evidence>
<evidence type="ECO:0000259" key="5">
    <source>
        <dbReference type="Pfam" id="PF07992"/>
    </source>
</evidence>
<dbReference type="Proteomes" id="UP000035083">
    <property type="component" value="Unassembled WGS sequence"/>
</dbReference>
<evidence type="ECO:0000256" key="4">
    <source>
        <dbReference type="ARBA" id="ARBA00023002"/>
    </source>
</evidence>
<organism evidence="6 7">
    <name type="scientific">Gordonia sihwensis NBRC 108236</name>
    <dbReference type="NCBI Taxonomy" id="1223544"/>
    <lineage>
        <taxon>Bacteria</taxon>
        <taxon>Bacillati</taxon>
        <taxon>Actinomycetota</taxon>
        <taxon>Actinomycetes</taxon>
        <taxon>Mycobacteriales</taxon>
        <taxon>Gordoniaceae</taxon>
        <taxon>Gordonia</taxon>
    </lineage>
</organism>
<dbReference type="InterPro" id="IPR036188">
    <property type="entry name" value="FAD/NAD-bd_sf"/>
</dbReference>
<comment type="similarity">
    <text evidence="1">Belongs to the FAD-dependent oxidoreductase family.</text>
</comment>
<feature type="domain" description="FAD/NAD(P)-binding" evidence="5">
    <location>
        <begin position="16"/>
        <end position="204"/>
    </location>
</feature>
<dbReference type="Gene3D" id="3.50.50.100">
    <property type="match status" value="1"/>
</dbReference>
<dbReference type="SUPFAM" id="SSF51905">
    <property type="entry name" value="FAD/NAD(P)-binding domain"/>
    <property type="match status" value="2"/>
</dbReference>
<dbReference type="GO" id="GO:0050660">
    <property type="term" value="F:flavin adenine dinucleotide binding"/>
    <property type="evidence" value="ECO:0007669"/>
    <property type="project" value="TreeGrafter"/>
</dbReference>
<dbReference type="EMBL" id="BANU01000045">
    <property type="protein sequence ID" value="GAC62834.1"/>
    <property type="molecule type" value="Genomic_DNA"/>
</dbReference>
<protein>
    <submittedName>
        <fullName evidence="6">Putative oxidoreductase</fullName>
    </submittedName>
</protein>
<evidence type="ECO:0000313" key="7">
    <source>
        <dbReference type="Proteomes" id="UP000035083"/>
    </source>
</evidence>
<dbReference type="InterPro" id="IPR023753">
    <property type="entry name" value="FAD/NAD-binding_dom"/>
</dbReference>
<dbReference type="GO" id="GO:0004174">
    <property type="term" value="F:electron-transferring-flavoprotein dehydrogenase activity"/>
    <property type="evidence" value="ECO:0007669"/>
    <property type="project" value="TreeGrafter"/>
</dbReference>
<sequence length="362" mass="37709">MSHGCLIENNTWEVVMKIVIVGAGYAGTMAANRLARRARGAEIVVVNPRPEFVERIRLHQVVAGSGTAARPLAEMLDDSVTTRIAAVTKIADGSVALSDGGALEFDRLVYAVGGAPSAPEGAVDVGAPESAAVAAERLRSLSDGAAVDVVGGGLTGVETATEIAARRRDVRIRLFSDAPIARSLGAKARAQVAEVLAGHGVEVVRQRWSGGRDAALTVWANASRVGELALQSGLEVNDAGRVMVDDHLRSVSDPRVIAVGDGAAVPGSRMSCQAAIPQGAYAADLIAADFTGRSHKPYSVAFVAQCVSLGRSDGVVQRVHRDDSPASLWLRGRTAAAIKEQVCRSTVHTVRAGRYSWKPGAA</sequence>
<accession>L7LPI3</accession>
<keyword evidence="4" id="KW-0560">Oxidoreductase</keyword>
<proteinExistence type="inferred from homology"/>
<dbReference type="PANTHER" id="PTHR43735">
    <property type="entry name" value="APOPTOSIS-INDUCING FACTOR 1"/>
    <property type="match status" value="1"/>
</dbReference>
<keyword evidence="2" id="KW-0285">Flavoprotein</keyword>
<evidence type="ECO:0000256" key="3">
    <source>
        <dbReference type="ARBA" id="ARBA00022827"/>
    </source>
</evidence>
<keyword evidence="7" id="KW-1185">Reference proteome</keyword>
<dbReference type="PRINTS" id="PR00469">
    <property type="entry name" value="PNDRDTASEII"/>
</dbReference>
<dbReference type="AlphaFoldDB" id="L7LPI3"/>